<gene>
    <name evidence="2" type="ORF">ACJRO7_020888</name>
</gene>
<comment type="caution">
    <text evidence="2">The sequence shown here is derived from an EMBL/GenBank/DDBJ whole genome shotgun (WGS) entry which is preliminary data.</text>
</comment>
<dbReference type="PANTHER" id="PTHR48316">
    <property type="match status" value="1"/>
</dbReference>
<protein>
    <submittedName>
        <fullName evidence="2">Uncharacterized protein</fullName>
    </submittedName>
</protein>
<keyword evidence="3" id="KW-1185">Reference proteome</keyword>
<proteinExistence type="predicted"/>
<name>A0ABD3KI43_EUCGL</name>
<dbReference type="AlphaFoldDB" id="A0ABD3KI43"/>
<evidence type="ECO:0000313" key="3">
    <source>
        <dbReference type="Proteomes" id="UP001634007"/>
    </source>
</evidence>
<accession>A0ABD3KI43</accession>
<evidence type="ECO:0000256" key="1">
    <source>
        <dbReference type="SAM" id="MobiDB-lite"/>
    </source>
</evidence>
<evidence type="ECO:0000313" key="2">
    <source>
        <dbReference type="EMBL" id="KAL3739546.1"/>
    </source>
</evidence>
<reference evidence="2 3" key="1">
    <citation type="submission" date="2024-11" db="EMBL/GenBank/DDBJ databases">
        <title>Chromosome-level genome assembly of Eucalyptus globulus Labill. provides insights into its genome evolution.</title>
        <authorList>
            <person name="Li X."/>
        </authorList>
    </citation>
    <scope>NUCLEOTIDE SEQUENCE [LARGE SCALE GENOMIC DNA]</scope>
    <source>
        <strain evidence="2">CL2024</strain>
        <tissue evidence="2">Fresh tender leaves</tissue>
    </source>
</reference>
<feature type="region of interest" description="Disordered" evidence="1">
    <location>
        <begin position="87"/>
        <end position="109"/>
    </location>
</feature>
<organism evidence="2 3">
    <name type="scientific">Eucalyptus globulus</name>
    <name type="common">Tasmanian blue gum</name>
    <dbReference type="NCBI Taxonomy" id="34317"/>
    <lineage>
        <taxon>Eukaryota</taxon>
        <taxon>Viridiplantae</taxon>
        <taxon>Streptophyta</taxon>
        <taxon>Embryophyta</taxon>
        <taxon>Tracheophyta</taxon>
        <taxon>Spermatophyta</taxon>
        <taxon>Magnoliopsida</taxon>
        <taxon>eudicotyledons</taxon>
        <taxon>Gunneridae</taxon>
        <taxon>Pentapetalae</taxon>
        <taxon>rosids</taxon>
        <taxon>malvids</taxon>
        <taxon>Myrtales</taxon>
        <taxon>Myrtaceae</taxon>
        <taxon>Myrtoideae</taxon>
        <taxon>Eucalypteae</taxon>
        <taxon>Eucalyptus</taxon>
    </lineage>
</organism>
<dbReference type="Proteomes" id="UP001634007">
    <property type="component" value="Unassembled WGS sequence"/>
</dbReference>
<dbReference type="PANTHER" id="PTHR48316:SF1">
    <property type="match status" value="1"/>
</dbReference>
<dbReference type="EMBL" id="JBJKBG010000005">
    <property type="protein sequence ID" value="KAL3739546.1"/>
    <property type="molecule type" value="Genomic_DNA"/>
</dbReference>
<sequence>MSKQSLITKVVVTPKSQVMVLRRDSQQQESKQGQIGQIRRSWMNSVMDFLLMACQRPQIKWWGSGGPGDFDYIDAIETNRECRPKCEEIGDDGSNAESEKVNSDPTLPGTGLLTAVRKKALEQGREALKLGVFRSHHAGKIGKKEKSLML</sequence>